<feature type="domain" description="Protein kinase" evidence="2">
    <location>
        <begin position="171"/>
        <end position="496"/>
    </location>
</feature>
<keyword evidence="5" id="KW-1185">Reference proteome</keyword>
<dbReference type="EMBL" id="UGNX01000001">
    <property type="protein sequence ID" value="STX34599.1"/>
    <property type="molecule type" value="Genomic_DNA"/>
</dbReference>
<dbReference type="PROSITE" id="PS50011">
    <property type="entry name" value="PROTEIN_KINASE_DOM"/>
    <property type="match status" value="1"/>
</dbReference>
<feature type="region of interest" description="Disordered" evidence="1">
    <location>
        <begin position="630"/>
        <end position="664"/>
    </location>
</feature>
<dbReference type="EMBL" id="LNXX01000047">
    <property type="protein sequence ID" value="KTC81791.1"/>
    <property type="molecule type" value="Genomic_DNA"/>
</dbReference>
<organism evidence="4 6">
    <name type="scientific">Legionella cincinnatiensis</name>
    <dbReference type="NCBI Taxonomy" id="28085"/>
    <lineage>
        <taxon>Bacteria</taxon>
        <taxon>Pseudomonadati</taxon>
        <taxon>Pseudomonadota</taxon>
        <taxon>Gammaproteobacteria</taxon>
        <taxon>Legionellales</taxon>
        <taxon>Legionellaceae</taxon>
        <taxon>Legionella</taxon>
    </lineage>
</organism>
<sequence>MSLDIPSAHSSKELKKLIDLITRYNEISDKEENAELKRLFYLQQINYLTKYSTNTVIIQWRNQYDKNGLESHLQKYGVHRDSSLLLEGIEFANAVSRFSPLLGSSPELLQTDFYEAMQERDKLFTEDPAPGNITKYIQYNQIIKAYYQQDKQLQEKVQRNLYYLSLAYAKVDAIQGFVQQEFGEYQTEVLGNPKGNNKNFTFTIEGEPVKTVIRVEDRNTIGKEQQLQTHQVSEYFSEDYVTIMVPFLNDDNETAYQPVVISEFASKGDLAHYAEKLKGRDPKDILKQTVYFMDNLGDFCTKLMDSGHYHPDIKLSNFLTDGERLIVSDRKTITDKKNPKVNEISSSPIYGAPEYQKCLRSGSVGLNFRAFATTLDMPSYMSFQVGTALKEFMLKSNLIPYDEQSEEDFEEKFSKWQSLSKFANPQPSTNEIRNMSVLVQELTRQNSKDRLPIKHFQTLLKKVTLSPDEFMDELEKLSPASKLSSSEDIELIKTILTADTLDEKLEEKLGQMDPTHLETLFLDPRFHSESLFKGKSLAHANQYLKAVDGALLAKDLEKASGFRWFIHVISFGFITVPRVSTINDIKNNLPKMDKITQACFILSGIAGNETFPGLDANKKDLFQQISNLEESSEVEKQASNEEESNCRHRGQSAQSSTSGLHNTDTNEECDVIIHDVDQKEIDEGIKKIKLSVKNDGASLERPAHNQQVTIAPSNVDNIANTINRGNKFKNGLFAIKESVVQEATEKESLNKNPMF</sequence>
<evidence type="ECO:0000313" key="3">
    <source>
        <dbReference type="EMBL" id="KTC81791.1"/>
    </source>
</evidence>
<proteinExistence type="predicted"/>
<dbReference type="SUPFAM" id="SSF56112">
    <property type="entry name" value="Protein kinase-like (PK-like)"/>
    <property type="match status" value="1"/>
</dbReference>
<dbReference type="RefSeq" id="WP_058465985.1">
    <property type="nucleotide sequence ID" value="NZ_CAAAHQ010000002.1"/>
</dbReference>
<evidence type="ECO:0000256" key="1">
    <source>
        <dbReference type="SAM" id="MobiDB-lite"/>
    </source>
</evidence>
<dbReference type="InterPro" id="IPR000719">
    <property type="entry name" value="Prot_kinase_dom"/>
</dbReference>
<dbReference type="STRING" id="28085.Lcin_2861"/>
<dbReference type="InterPro" id="IPR011009">
    <property type="entry name" value="Kinase-like_dom_sf"/>
</dbReference>
<reference evidence="4 6" key="2">
    <citation type="submission" date="2018-06" db="EMBL/GenBank/DDBJ databases">
        <authorList>
            <consortium name="Pathogen Informatics"/>
            <person name="Doyle S."/>
        </authorList>
    </citation>
    <scope>NUCLEOTIDE SEQUENCE [LARGE SCALE GENOMIC DNA]</scope>
    <source>
        <strain evidence="4 6">NCTC12438</strain>
    </source>
</reference>
<dbReference type="AlphaFoldDB" id="A0A378IHC9"/>
<accession>A0A378IHC9</accession>
<dbReference type="GO" id="GO:0005524">
    <property type="term" value="F:ATP binding"/>
    <property type="evidence" value="ECO:0007669"/>
    <property type="project" value="InterPro"/>
</dbReference>
<protein>
    <submittedName>
        <fullName evidence="4">Protein kinase domain containing protein</fullName>
    </submittedName>
</protein>
<dbReference type="OrthoDB" id="5634485at2"/>
<dbReference type="Proteomes" id="UP000255316">
    <property type="component" value="Unassembled WGS sequence"/>
</dbReference>
<name>A0A378IHC9_9GAMM</name>
<evidence type="ECO:0000313" key="5">
    <source>
        <dbReference type="Proteomes" id="UP000054854"/>
    </source>
</evidence>
<dbReference type="Proteomes" id="UP000054854">
    <property type="component" value="Unassembled WGS sequence"/>
</dbReference>
<evidence type="ECO:0000313" key="4">
    <source>
        <dbReference type="EMBL" id="STX34599.1"/>
    </source>
</evidence>
<dbReference type="GO" id="GO:0004672">
    <property type="term" value="F:protein kinase activity"/>
    <property type="evidence" value="ECO:0007669"/>
    <property type="project" value="InterPro"/>
</dbReference>
<evidence type="ECO:0000313" key="6">
    <source>
        <dbReference type="Proteomes" id="UP000255316"/>
    </source>
</evidence>
<keyword evidence="4" id="KW-0808">Transferase</keyword>
<keyword evidence="4" id="KW-0418">Kinase</keyword>
<reference evidence="3 5" key="1">
    <citation type="submission" date="2015-11" db="EMBL/GenBank/DDBJ databases">
        <title>Genomic analysis of 38 Legionella species identifies large and diverse effector repertoires.</title>
        <authorList>
            <person name="Burstein D."/>
            <person name="Amaro F."/>
            <person name="Zusman T."/>
            <person name="Lifshitz Z."/>
            <person name="Cohen O."/>
            <person name="Gilbert J.A."/>
            <person name="Pupko T."/>
            <person name="Shuman H.A."/>
            <person name="Segal G."/>
        </authorList>
    </citation>
    <scope>NUCLEOTIDE SEQUENCE [LARGE SCALE GENOMIC DNA]</scope>
    <source>
        <strain evidence="3 5">CDC#72-OH-14</strain>
    </source>
</reference>
<dbReference type="Gene3D" id="1.10.510.10">
    <property type="entry name" value="Transferase(Phosphotransferase) domain 1"/>
    <property type="match status" value="1"/>
</dbReference>
<gene>
    <name evidence="3" type="ORF">Lcin_2861</name>
    <name evidence="4" type="ORF">NCTC12438_01200</name>
</gene>
<feature type="compositionally biased region" description="Polar residues" evidence="1">
    <location>
        <begin position="651"/>
        <end position="663"/>
    </location>
</feature>
<evidence type="ECO:0000259" key="2">
    <source>
        <dbReference type="PROSITE" id="PS50011"/>
    </source>
</evidence>